<comment type="caution">
    <text evidence="2">The sequence shown here is derived from an EMBL/GenBank/DDBJ whole genome shotgun (WGS) entry which is preliminary data.</text>
</comment>
<protein>
    <submittedName>
        <fullName evidence="2">C6 zinc finger domain-containing protein</fullName>
    </submittedName>
</protein>
<organism evidence="2 3">
    <name type="scientific">Hirsutella rhossiliensis</name>
    <dbReference type="NCBI Taxonomy" id="111463"/>
    <lineage>
        <taxon>Eukaryota</taxon>
        <taxon>Fungi</taxon>
        <taxon>Dikarya</taxon>
        <taxon>Ascomycota</taxon>
        <taxon>Pezizomycotina</taxon>
        <taxon>Sordariomycetes</taxon>
        <taxon>Hypocreomycetidae</taxon>
        <taxon>Hypocreales</taxon>
        <taxon>Ophiocordycipitaceae</taxon>
        <taxon>Hirsutella</taxon>
    </lineage>
</organism>
<dbReference type="PANTHER" id="PTHR47431:SF4">
    <property type="entry name" value="ZN(II)2CYS6 TRANSCRIPTION FACTOR (EUROFUNG)"/>
    <property type="match status" value="1"/>
</dbReference>
<name>A0A9P8MRQ9_9HYPO</name>
<dbReference type="OrthoDB" id="10067394at2759"/>
<dbReference type="GeneID" id="68357481"/>
<feature type="region of interest" description="Disordered" evidence="1">
    <location>
        <begin position="1"/>
        <end position="38"/>
    </location>
</feature>
<proteinExistence type="predicted"/>
<dbReference type="PANTHER" id="PTHR47431">
    <property type="entry name" value="ZN(II)2CYS6 TRANSCRIPTION FACTOR (EUROFUNG)-RELATED"/>
    <property type="match status" value="1"/>
</dbReference>
<dbReference type="Proteomes" id="UP000824596">
    <property type="component" value="Unassembled WGS sequence"/>
</dbReference>
<dbReference type="EMBL" id="JAIZPD010000010">
    <property type="protein sequence ID" value="KAH0960197.1"/>
    <property type="molecule type" value="Genomic_DNA"/>
</dbReference>
<sequence>MYTNLRRGRRRELNRGGARKPGPRSDEDGAGFPAPATSRHREAQTLGSSFPLAVESSPRITASGTNSLATSTAIDGFYAYFFKGHPFVLPRPHLMCQYDGDPATVASLAVIMNLIGSLYVHDGRSGMYRQDAERVLQKQMPSNGFSVQALLLFALVSEWSGERDAVLEESWRRTWWELYVVDALFAGIRHWPTFSMWTVDADVDLPGEEVCYTESSILPPRTLTEYDNRGFEDCEKDFSSFTYLIDATRILGTSLAAGDIAGGSPSSLVKNAEANIMSWHLHLPQSKRDPVRVDGTVDEVLFRAHMVINTVATHLHRPRSTLHYSTMELLCSNYAPPLPAEVVPPEEKHYDRHTHKAIRAAMTFVDLLTVPTSPTSHSPFVMCMGSLAMATHMSACEHHLRGVEHARAKDRVRVFLGILKAFEGIWLQASKWSGEIKLMAKAVFEIRDAHGNLMLGPLGAVPQVGDETFPSSRVEYLDVTPSGSSLDAMLDDVTFDNIGDI</sequence>
<dbReference type="RefSeq" id="XP_044717710.1">
    <property type="nucleotide sequence ID" value="XM_044866823.1"/>
</dbReference>
<feature type="compositionally biased region" description="Basic residues" evidence="1">
    <location>
        <begin position="1"/>
        <end position="22"/>
    </location>
</feature>
<dbReference type="AlphaFoldDB" id="A0A9P8MRQ9"/>
<reference evidence="2" key="1">
    <citation type="submission" date="2021-09" db="EMBL/GenBank/DDBJ databases">
        <title>A high-quality genome of the endoparasitic fungus Hirsutella rhossiliensis with a comparison of Hirsutella genomes reveals transposable elements contributing to genome size variation.</title>
        <authorList>
            <person name="Lin R."/>
            <person name="Jiao Y."/>
            <person name="Sun X."/>
            <person name="Ling J."/>
            <person name="Xie B."/>
            <person name="Cheng X."/>
        </authorList>
    </citation>
    <scope>NUCLEOTIDE SEQUENCE</scope>
    <source>
        <strain evidence="2">HR02</strain>
    </source>
</reference>
<evidence type="ECO:0000256" key="1">
    <source>
        <dbReference type="SAM" id="MobiDB-lite"/>
    </source>
</evidence>
<gene>
    <name evidence="2" type="ORF">HRG_08352</name>
</gene>
<accession>A0A9P8MRQ9</accession>
<dbReference type="CDD" id="cd12148">
    <property type="entry name" value="fungal_TF_MHR"/>
    <property type="match status" value="1"/>
</dbReference>
<evidence type="ECO:0000313" key="2">
    <source>
        <dbReference type="EMBL" id="KAH0960197.1"/>
    </source>
</evidence>
<keyword evidence="3" id="KW-1185">Reference proteome</keyword>
<evidence type="ECO:0000313" key="3">
    <source>
        <dbReference type="Proteomes" id="UP000824596"/>
    </source>
</evidence>